<sequence>MACKGSVSEKSPSLSGIFSSCHSAYDAVSKVDAILASQSLPRWSPKSSRSIHKWTKE</sequence>
<protein>
    <submittedName>
        <fullName evidence="1">Uncharacterized protein</fullName>
    </submittedName>
</protein>
<evidence type="ECO:0000313" key="1">
    <source>
        <dbReference type="EMBL" id="KAK7074821.1"/>
    </source>
</evidence>
<comment type="caution">
    <text evidence="1">The sequence shown here is derived from an EMBL/GenBank/DDBJ whole genome shotgun (WGS) entry which is preliminary data.</text>
</comment>
<gene>
    <name evidence="1" type="ORF">SK128_004679</name>
</gene>
<feature type="non-terminal residue" evidence="1">
    <location>
        <position position="57"/>
    </location>
</feature>
<reference evidence="1 2" key="1">
    <citation type="submission" date="2023-11" db="EMBL/GenBank/DDBJ databases">
        <title>Halocaridina rubra genome assembly.</title>
        <authorList>
            <person name="Smith C."/>
        </authorList>
    </citation>
    <scope>NUCLEOTIDE SEQUENCE [LARGE SCALE GENOMIC DNA]</scope>
    <source>
        <strain evidence="1">EP-1</strain>
        <tissue evidence="1">Whole</tissue>
    </source>
</reference>
<dbReference type="EMBL" id="JAXCGZ010011445">
    <property type="protein sequence ID" value="KAK7074821.1"/>
    <property type="molecule type" value="Genomic_DNA"/>
</dbReference>
<keyword evidence="2" id="KW-1185">Reference proteome</keyword>
<dbReference type="PROSITE" id="PS51257">
    <property type="entry name" value="PROKAR_LIPOPROTEIN"/>
    <property type="match status" value="1"/>
</dbReference>
<dbReference type="Proteomes" id="UP001381693">
    <property type="component" value="Unassembled WGS sequence"/>
</dbReference>
<organism evidence="1 2">
    <name type="scientific">Halocaridina rubra</name>
    <name type="common">Hawaiian red shrimp</name>
    <dbReference type="NCBI Taxonomy" id="373956"/>
    <lineage>
        <taxon>Eukaryota</taxon>
        <taxon>Metazoa</taxon>
        <taxon>Ecdysozoa</taxon>
        <taxon>Arthropoda</taxon>
        <taxon>Crustacea</taxon>
        <taxon>Multicrustacea</taxon>
        <taxon>Malacostraca</taxon>
        <taxon>Eumalacostraca</taxon>
        <taxon>Eucarida</taxon>
        <taxon>Decapoda</taxon>
        <taxon>Pleocyemata</taxon>
        <taxon>Caridea</taxon>
        <taxon>Atyoidea</taxon>
        <taxon>Atyidae</taxon>
        <taxon>Halocaridina</taxon>
    </lineage>
</organism>
<accession>A0AAN8WYR8</accession>
<dbReference type="AlphaFoldDB" id="A0AAN8WYR8"/>
<name>A0AAN8WYR8_HALRR</name>
<evidence type="ECO:0000313" key="2">
    <source>
        <dbReference type="Proteomes" id="UP001381693"/>
    </source>
</evidence>
<proteinExistence type="predicted"/>